<organism evidence="1 2">
    <name type="scientific">Nesidiocoris tenuis</name>
    <dbReference type="NCBI Taxonomy" id="355587"/>
    <lineage>
        <taxon>Eukaryota</taxon>
        <taxon>Metazoa</taxon>
        <taxon>Ecdysozoa</taxon>
        <taxon>Arthropoda</taxon>
        <taxon>Hexapoda</taxon>
        <taxon>Insecta</taxon>
        <taxon>Pterygota</taxon>
        <taxon>Neoptera</taxon>
        <taxon>Paraneoptera</taxon>
        <taxon>Hemiptera</taxon>
        <taxon>Heteroptera</taxon>
        <taxon>Panheteroptera</taxon>
        <taxon>Cimicomorpha</taxon>
        <taxon>Miridae</taxon>
        <taxon>Dicyphina</taxon>
        <taxon>Nesidiocoris</taxon>
    </lineage>
</organism>
<evidence type="ECO:0000313" key="1">
    <source>
        <dbReference type="EMBL" id="CAB0011198.1"/>
    </source>
</evidence>
<feature type="non-terminal residue" evidence="1">
    <location>
        <position position="67"/>
    </location>
</feature>
<accession>A0A6H5H244</accession>
<keyword evidence="2" id="KW-1185">Reference proteome</keyword>
<evidence type="ECO:0000313" key="2">
    <source>
        <dbReference type="Proteomes" id="UP000479000"/>
    </source>
</evidence>
<gene>
    <name evidence="1" type="ORF">NTEN_LOCUS16191</name>
</gene>
<dbReference type="AlphaFoldDB" id="A0A6H5H244"/>
<dbReference type="Proteomes" id="UP000479000">
    <property type="component" value="Unassembled WGS sequence"/>
</dbReference>
<proteinExistence type="predicted"/>
<protein>
    <submittedName>
        <fullName evidence="1">Uncharacterized protein</fullName>
    </submittedName>
</protein>
<dbReference type="EMBL" id="CADCXU010023823">
    <property type="protein sequence ID" value="CAB0011198.1"/>
    <property type="molecule type" value="Genomic_DNA"/>
</dbReference>
<reference evidence="1 2" key="1">
    <citation type="submission" date="2020-02" db="EMBL/GenBank/DDBJ databases">
        <authorList>
            <person name="Ferguson B K."/>
        </authorList>
    </citation>
    <scope>NUCLEOTIDE SEQUENCE [LARGE SCALE GENOMIC DNA]</scope>
</reference>
<dbReference type="OrthoDB" id="10037824at2759"/>
<sequence length="67" mass="7664">MFVKKNGLLQDVLRLVFSFVAACNRTYFGDVGRTYELEIRRPREDRLPFICHLNFTAGGGDLGDLIQ</sequence>
<name>A0A6H5H244_9HEMI</name>